<evidence type="ECO:0000259" key="6">
    <source>
        <dbReference type="PROSITE" id="PS51857"/>
    </source>
</evidence>
<dbReference type="SMART" id="SM00357">
    <property type="entry name" value="CSP"/>
    <property type="match status" value="1"/>
</dbReference>
<dbReference type="AlphaFoldDB" id="A0A7W8L205"/>
<dbReference type="InterPro" id="IPR011129">
    <property type="entry name" value="CSD"/>
</dbReference>
<dbReference type="PANTHER" id="PTHR46565:SF20">
    <property type="entry name" value="COLD SHOCK DOMAIN-CONTAINING PROTEIN 4"/>
    <property type="match status" value="1"/>
</dbReference>
<comment type="caution">
    <text evidence="7">The sequence shown here is derived from an EMBL/GenBank/DDBJ whole genome shotgun (WGS) entry which is preliminary data.</text>
</comment>
<dbReference type="InterPro" id="IPR019844">
    <property type="entry name" value="CSD_CS"/>
</dbReference>
<comment type="subcellular location">
    <subcellularLocation>
        <location evidence="1 4">Cytoplasm</location>
    </subcellularLocation>
</comment>
<evidence type="ECO:0000256" key="4">
    <source>
        <dbReference type="RuleBase" id="RU000408"/>
    </source>
</evidence>
<evidence type="ECO:0000256" key="3">
    <source>
        <dbReference type="ARBA" id="ARBA00022490"/>
    </source>
</evidence>
<evidence type="ECO:0000313" key="8">
    <source>
        <dbReference type="Proteomes" id="UP000592820"/>
    </source>
</evidence>
<sequence>MDDAPPPGREEINAAGKPWREKSSRQTLSKREKTSKPGIPGCMLIGVCHKDVIQLFPRARFAFEQERSRCNTQHLFGSKMATGTVKWFNDAKGFGFITPDDGGEDLFAHFSEIQASGFKSLQENQKVSFEVKQGPKGKQAANIQSI</sequence>
<dbReference type="GO" id="GO:0005829">
    <property type="term" value="C:cytosol"/>
    <property type="evidence" value="ECO:0007669"/>
    <property type="project" value="UniProtKB-ARBA"/>
</dbReference>
<name>A0A7W8L205_9BURK</name>
<gene>
    <name evidence="7" type="ORF">HDG41_001028</name>
</gene>
<organism evidence="7 8">
    <name type="scientific">Paraburkholderia youngii</name>
    <dbReference type="NCBI Taxonomy" id="2782701"/>
    <lineage>
        <taxon>Bacteria</taxon>
        <taxon>Pseudomonadati</taxon>
        <taxon>Pseudomonadota</taxon>
        <taxon>Betaproteobacteria</taxon>
        <taxon>Burkholderiales</taxon>
        <taxon>Burkholderiaceae</taxon>
        <taxon>Paraburkholderia</taxon>
    </lineage>
</organism>
<dbReference type="Gene3D" id="2.40.50.140">
    <property type="entry name" value="Nucleic acid-binding proteins"/>
    <property type="match status" value="1"/>
</dbReference>
<evidence type="ECO:0000256" key="1">
    <source>
        <dbReference type="ARBA" id="ARBA00004496"/>
    </source>
</evidence>
<dbReference type="Pfam" id="PF00313">
    <property type="entry name" value="CSD"/>
    <property type="match status" value="1"/>
</dbReference>
<dbReference type="CDD" id="cd04458">
    <property type="entry name" value="CSP_CDS"/>
    <property type="match status" value="1"/>
</dbReference>
<feature type="region of interest" description="Disordered" evidence="5">
    <location>
        <begin position="1"/>
        <end position="35"/>
    </location>
</feature>
<reference evidence="7 8" key="1">
    <citation type="submission" date="2020-08" db="EMBL/GenBank/DDBJ databases">
        <title>Genomic Encyclopedia of Type Strains, Phase IV (KMG-V): Genome sequencing to study the core and pangenomes of soil and plant-associated prokaryotes.</title>
        <authorList>
            <person name="Whitman W."/>
        </authorList>
    </citation>
    <scope>NUCLEOTIDE SEQUENCE [LARGE SCALE GENOMIC DNA]</scope>
    <source>
        <strain evidence="7 8">JPY162</strain>
    </source>
</reference>
<proteinExistence type="predicted"/>
<dbReference type="PROSITE" id="PS00352">
    <property type="entry name" value="CSD_1"/>
    <property type="match status" value="1"/>
</dbReference>
<dbReference type="PROSITE" id="PS51857">
    <property type="entry name" value="CSD_2"/>
    <property type="match status" value="1"/>
</dbReference>
<dbReference type="SUPFAM" id="SSF50249">
    <property type="entry name" value="Nucleic acid-binding proteins"/>
    <property type="match status" value="1"/>
</dbReference>
<evidence type="ECO:0000256" key="2">
    <source>
        <dbReference type="ARBA" id="ARBA00022332"/>
    </source>
</evidence>
<dbReference type="Proteomes" id="UP000592820">
    <property type="component" value="Unassembled WGS sequence"/>
</dbReference>
<dbReference type="FunFam" id="2.40.50.140:FF:000006">
    <property type="entry name" value="Cold shock protein CspC"/>
    <property type="match status" value="1"/>
</dbReference>
<feature type="domain" description="CSD" evidence="6">
    <location>
        <begin position="80"/>
        <end position="145"/>
    </location>
</feature>
<dbReference type="PRINTS" id="PR00050">
    <property type="entry name" value="COLDSHOCK"/>
</dbReference>
<accession>A0A7W8L205</accession>
<dbReference type="EMBL" id="JACHDE010000001">
    <property type="protein sequence ID" value="MBB5398992.1"/>
    <property type="molecule type" value="Genomic_DNA"/>
</dbReference>
<dbReference type="GO" id="GO:0003676">
    <property type="term" value="F:nucleic acid binding"/>
    <property type="evidence" value="ECO:0007669"/>
    <property type="project" value="InterPro"/>
</dbReference>
<keyword evidence="3" id="KW-0963">Cytoplasm</keyword>
<dbReference type="InterPro" id="IPR012340">
    <property type="entry name" value="NA-bd_OB-fold"/>
</dbReference>
<evidence type="ECO:0000256" key="5">
    <source>
        <dbReference type="SAM" id="MobiDB-lite"/>
    </source>
</evidence>
<dbReference type="PANTHER" id="PTHR46565">
    <property type="entry name" value="COLD SHOCK DOMAIN PROTEIN 2"/>
    <property type="match status" value="1"/>
</dbReference>
<protein>
    <recommendedName>
        <fullName evidence="2">Cold shock-like protein CspA</fullName>
    </recommendedName>
</protein>
<evidence type="ECO:0000313" key="7">
    <source>
        <dbReference type="EMBL" id="MBB5398992.1"/>
    </source>
</evidence>
<feature type="compositionally biased region" description="Basic and acidic residues" evidence="5">
    <location>
        <begin position="8"/>
        <end position="35"/>
    </location>
</feature>
<dbReference type="InterPro" id="IPR002059">
    <property type="entry name" value="CSP_DNA-bd"/>
</dbReference>